<dbReference type="GO" id="GO:0003735">
    <property type="term" value="F:structural constituent of ribosome"/>
    <property type="evidence" value="ECO:0007669"/>
    <property type="project" value="InterPro"/>
</dbReference>
<evidence type="ECO:0000256" key="6">
    <source>
        <dbReference type="ARBA" id="ARBA00035191"/>
    </source>
</evidence>
<sequence>MASSTPLLSFLRPLGLPRPSTIRHFLRFTPVSRAQSQQASPPYAARLEDPNLRASRTASASYPPKSLKSLPRPKESRASRRTNYPRAERAYPTRHPTHSPTPYPKLIPEPVSHLPSEQCAPNLAYFVTRTPSKELPVYQLTKRGGNMKLTRIRKIDGRPETLRDALRVELNLGEKEAVFNAVTRQVVLKGFWKKEVDLFLRRRMF</sequence>
<dbReference type="Pfam" id="PF05046">
    <property type="entry name" value="Img2"/>
    <property type="match status" value="1"/>
</dbReference>
<dbReference type="InterPro" id="IPR007740">
    <property type="entry name" value="Ribosomal_mL49"/>
</dbReference>
<proteinExistence type="inferred from homology"/>
<comment type="similarity">
    <text evidence="2">Belongs to the mitochondrion-specific ribosomal protein mL49 family.</text>
</comment>
<gene>
    <name evidence="8" type="ORF">B0A54_05074</name>
</gene>
<evidence type="ECO:0000256" key="7">
    <source>
        <dbReference type="SAM" id="MobiDB-lite"/>
    </source>
</evidence>
<dbReference type="EMBL" id="NAJP01000015">
    <property type="protein sequence ID" value="TKA44331.1"/>
    <property type="molecule type" value="Genomic_DNA"/>
</dbReference>
<evidence type="ECO:0000256" key="2">
    <source>
        <dbReference type="ARBA" id="ARBA00005677"/>
    </source>
</evidence>
<evidence type="ECO:0000256" key="3">
    <source>
        <dbReference type="ARBA" id="ARBA00022980"/>
    </source>
</evidence>
<accession>A0A4U0V6E1</accession>
<dbReference type="Proteomes" id="UP000310066">
    <property type="component" value="Unassembled WGS sequence"/>
</dbReference>
<dbReference type="GO" id="GO:0005762">
    <property type="term" value="C:mitochondrial large ribosomal subunit"/>
    <property type="evidence" value="ECO:0007669"/>
    <property type="project" value="TreeGrafter"/>
</dbReference>
<dbReference type="AlphaFoldDB" id="A0A4U0V6E1"/>
<dbReference type="PANTHER" id="PTHR13477:SF0">
    <property type="entry name" value="LARGE RIBOSOMAL SUBUNIT PROTEIN ML49"/>
    <property type="match status" value="1"/>
</dbReference>
<dbReference type="OrthoDB" id="19439at2759"/>
<reference evidence="8 9" key="1">
    <citation type="submission" date="2017-03" db="EMBL/GenBank/DDBJ databases">
        <title>Genomes of endolithic fungi from Antarctica.</title>
        <authorList>
            <person name="Coleine C."/>
            <person name="Masonjones S."/>
            <person name="Stajich J.E."/>
        </authorList>
    </citation>
    <scope>NUCLEOTIDE SEQUENCE [LARGE SCALE GENOMIC DNA]</scope>
    <source>
        <strain evidence="8 9">CCFEE 5311</strain>
    </source>
</reference>
<keyword evidence="3" id="KW-0689">Ribosomal protein</keyword>
<comment type="subcellular location">
    <subcellularLocation>
        <location evidence="1">Mitochondrion</location>
    </subcellularLocation>
</comment>
<comment type="caution">
    <text evidence="8">The sequence shown here is derived from an EMBL/GenBank/DDBJ whole genome shotgun (WGS) entry which is preliminary data.</text>
</comment>
<evidence type="ECO:0000256" key="5">
    <source>
        <dbReference type="ARBA" id="ARBA00023274"/>
    </source>
</evidence>
<dbReference type="GO" id="GO:0006412">
    <property type="term" value="P:translation"/>
    <property type="evidence" value="ECO:0007669"/>
    <property type="project" value="InterPro"/>
</dbReference>
<keyword evidence="5" id="KW-0687">Ribonucleoprotein</keyword>
<evidence type="ECO:0000256" key="1">
    <source>
        <dbReference type="ARBA" id="ARBA00004173"/>
    </source>
</evidence>
<feature type="region of interest" description="Disordered" evidence="7">
    <location>
        <begin position="32"/>
        <end position="103"/>
    </location>
</feature>
<dbReference type="Gene3D" id="3.30.780.10">
    <property type="entry name" value="SUI1-like domain"/>
    <property type="match status" value="1"/>
</dbReference>
<evidence type="ECO:0000256" key="4">
    <source>
        <dbReference type="ARBA" id="ARBA00023128"/>
    </source>
</evidence>
<evidence type="ECO:0000313" key="8">
    <source>
        <dbReference type="EMBL" id="TKA44331.1"/>
    </source>
</evidence>
<feature type="compositionally biased region" description="Low complexity" evidence="7">
    <location>
        <begin position="58"/>
        <end position="70"/>
    </location>
</feature>
<dbReference type="STRING" id="329885.A0A4U0V6E1"/>
<feature type="compositionally biased region" description="Low complexity" evidence="7">
    <location>
        <begin position="32"/>
        <end position="45"/>
    </location>
</feature>
<protein>
    <recommendedName>
        <fullName evidence="6">Large ribosomal subunit protein mL49</fullName>
    </recommendedName>
</protein>
<organism evidence="8 9">
    <name type="scientific">Friedmanniomyces endolithicus</name>
    <dbReference type="NCBI Taxonomy" id="329885"/>
    <lineage>
        <taxon>Eukaryota</taxon>
        <taxon>Fungi</taxon>
        <taxon>Dikarya</taxon>
        <taxon>Ascomycota</taxon>
        <taxon>Pezizomycotina</taxon>
        <taxon>Dothideomycetes</taxon>
        <taxon>Dothideomycetidae</taxon>
        <taxon>Mycosphaerellales</taxon>
        <taxon>Teratosphaeriaceae</taxon>
        <taxon>Friedmanniomyces</taxon>
    </lineage>
</organism>
<name>A0A4U0V6E1_9PEZI</name>
<keyword evidence="4" id="KW-0496">Mitochondrion</keyword>
<dbReference type="PANTHER" id="PTHR13477">
    <property type="entry name" value="MITOCHONDRIAL 39S RIBOSOMAL PROTEIN L49"/>
    <property type="match status" value="1"/>
</dbReference>
<evidence type="ECO:0000313" key="9">
    <source>
        <dbReference type="Proteomes" id="UP000310066"/>
    </source>
</evidence>